<gene>
    <name evidence="2" type="ORF">EIO64_04650</name>
</gene>
<accession>A0A4D7AID2</accession>
<dbReference type="AlphaFoldDB" id="A0A4D7AID2"/>
<protein>
    <submittedName>
        <fullName evidence="2">Z1 domain-containing protein</fullName>
    </submittedName>
</protein>
<dbReference type="Pfam" id="PF10593">
    <property type="entry name" value="Z1"/>
    <property type="match status" value="1"/>
</dbReference>
<keyword evidence="3" id="KW-1185">Reference proteome</keyword>
<dbReference type="KEGG" id="obj:EIO64_04650"/>
<dbReference type="Proteomes" id="UP000298642">
    <property type="component" value="Chromosome"/>
</dbReference>
<dbReference type="RefSeq" id="WP_136890888.1">
    <property type="nucleotide sequence ID" value="NZ_CP034413.3"/>
</dbReference>
<evidence type="ECO:0000259" key="1">
    <source>
        <dbReference type="Pfam" id="PF10593"/>
    </source>
</evidence>
<dbReference type="InterPro" id="IPR018310">
    <property type="entry name" value="Put_endonuclease_Z1-dom"/>
</dbReference>
<feature type="domain" description="Putative endonuclease Z1" evidence="1">
    <location>
        <begin position="429"/>
        <end position="666"/>
    </location>
</feature>
<sequence>MINVPKGLAPHEVDLYISAFKFCEKLIQEQNTDIGAAVTETTEKYSFIISDKELFAQFLFREITAYTEPSIGVVSPELDDKTWWSKLKKTEKFIPEYWQRYYDYLNRKPSWSLTAVQDIDSSTDEIMNALANPRSGRACDRMGMVFGYIQSGKTAHYIGLINKAVDAGYRIVVVLTGIHNSLRSQTQSRIDEEVLGYETSLENLADMIREPNVIGVGIGAHNRVKTIVQSITTRDEKGDVNKTTEGVSMVPPFIIVTKKNATVLRRILRFFRKNQCAEVIDGKKIITAKYPALIIDDEADQASINTNDSYDEKGNLLDDYNPTTINGLIREILKTFECRSYVGYTATPFANIFIPPHINSERYGTDLFPRNFVFRTPRADQYIGAREFFGLSGDENTPVMPLCRDIIAGASYLGKGTKAGDPVGNIPEELKKAVKCFLISTALRNCRGQINKPNTMLIHIVRFVSQQNAVKKKVAAYYQDELANFIRYGDSGIYDELKTIWENDYLETTAALRSQFSKYMSDCADIEWDDIWDEIRRIVAKKEIKIYSVNGKSEDALLYKNNEGKPFNVIVIGGDKLSRGLTLEGLTISYFTRSSNTYDTLMQMGRWFGFRPGYLDACRLYTTPGLRGLFSHISMATEDLAGQFDFMNDVDQTPADFGLRVASHPSLEITSKNKLKTGLEVKRDFSCKLSQTRVFDIDGSQYDRNFATVENLLYSIAGCRVSSEQYEARLKRTHPGDHYFWMDVSAYDVANFFEGYETSKTATRANSKYMADYVRAMNVDGLGGVKNWTVCLINVSGNGEPFSIAGLDVGAGILRKEGAGVSSFETTCSIHTMTSAGHEYFDYSQAQLDKEHELREMYSADPSINRVNEKIRKETRSFDQGLLILYPIADAGKLTAQKEDHNTPFGFAAVFPDRKGKGNLKSYRMNDIALEKDNDEFYG</sequence>
<reference evidence="3" key="1">
    <citation type="submission" date="2018-12" db="EMBL/GenBank/DDBJ databases">
        <title>Dusodibacter welbiota gen. nov., sp. nov., isolated from human faeces and emended description of the Oscillibacter genus.</title>
        <authorList>
            <person name="Le Roy T."/>
            <person name="Van der Smissen P."/>
            <person name="Delzenne N."/>
            <person name="Muccioli G."/>
            <person name="Collet J.F."/>
            <person name="Cani P.D."/>
        </authorList>
    </citation>
    <scope>NUCLEOTIDE SEQUENCE [LARGE SCALE GENOMIC DNA]</scope>
    <source>
        <strain evidence="3">J115</strain>
    </source>
</reference>
<proteinExistence type="predicted"/>
<organism evidence="2 3">
    <name type="scientific">Dysosmobacter welbionis</name>
    <dbReference type="NCBI Taxonomy" id="2093857"/>
    <lineage>
        <taxon>Bacteria</taxon>
        <taxon>Bacillati</taxon>
        <taxon>Bacillota</taxon>
        <taxon>Clostridia</taxon>
        <taxon>Eubacteriales</taxon>
        <taxon>Oscillospiraceae</taxon>
        <taxon>Dysosmobacter</taxon>
    </lineage>
</organism>
<dbReference type="EMBL" id="CP034413">
    <property type="protein sequence ID" value="QCI58599.1"/>
    <property type="molecule type" value="Genomic_DNA"/>
</dbReference>
<evidence type="ECO:0000313" key="3">
    <source>
        <dbReference type="Proteomes" id="UP000298642"/>
    </source>
</evidence>
<evidence type="ECO:0000313" key="2">
    <source>
        <dbReference type="EMBL" id="QCI58599.1"/>
    </source>
</evidence>
<name>A0A4D7AID2_9FIRM</name>